<accession>A0A0F9S3Z6</accession>
<gene>
    <name evidence="2" type="ORF">LCGC14_0500180</name>
</gene>
<feature type="compositionally biased region" description="Basic and acidic residues" evidence="1">
    <location>
        <begin position="21"/>
        <end position="37"/>
    </location>
</feature>
<reference evidence="2" key="1">
    <citation type="journal article" date="2015" name="Nature">
        <title>Complex archaea that bridge the gap between prokaryotes and eukaryotes.</title>
        <authorList>
            <person name="Spang A."/>
            <person name="Saw J.H."/>
            <person name="Jorgensen S.L."/>
            <person name="Zaremba-Niedzwiedzka K."/>
            <person name="Martijn J."/>
            <person name="Lind A.E."/>
            <person name="van Eijk R."/>
            <person name="Schleper C."/>
            <person name="Guy L."/>
            <person name="Ettema T.J."/>
        </authorList>
    </citation>
    <scope>NUCLEOTIDE SEQUENCE</scope>
</reference>
<feature type="region of interest" description="Disordered" evidence="1">
    <location>
        <begin position="1"/>
        <end position="37"/>
    </location>
</feature>
<organism evidence="2">
    <name type="scientific">marine sediment metagenome</name>
    <dbReference type="NCBI Taxonomy" id="412755"/>
    <lineage>
        <taxon>unclassified sequences</taxon>
        <taxon>metagenomes</taxon>
        <taxon>ecological metagenomes</taxon>
    </lineage>
</organism>
<sequence>MTNKTSGFGIGELGQAPESSPLDKLEAEHLQPQPRGERMKCDCGHWYLRKLVMSTSSGSSCPDCYDRMEDAW</sequence>
<dbReference type="AlphaFoldDB" id="A0A0F9S3Z6"/>
<comment type="caution">
    <text evidence="2">The sequence shown here is derived from an EMBL/GenBank/DDBJ whole genome shotgun (WGS) entry which is preliminary data.</text>
</comment>
<name>A0A0F9S3Z6_9ZZZZ</name>
<protein>
    <submittedName>
        <fullName evidence="2">Uncharacterized protein</fullName>
    </submittedName>
</protein>
<proteinExistence type="predicted"/>
<evidence type="ECO:0000256" key="1">
    <source>
        <dbReference type="SAM" id="MobiDB-lite"/>
    </source>
</evidence>
<dbReference type="EMBL" id="LAZR01000585">
    <property type="protein sequence ID" value="KKN63570.1"/>
    <property type="molecule type" value="Genomic_DNA"/>
</dbReference>
<evidence type="ECO:0000313" key="2">
    <source>
        <dbReference type="EMBL" id="KKN63570.1"/>
    </source>
</evidence>